<keyword evidence="2" id="KW-1185">Reference proteome</keyword>
<protein>
    <submittedName>
        <fullName evidence="1">Uncharacterized protein DUF2505</fullName>
    </submittedName>
</protein>
<dbReference type="Proteomes" id="UP000294927">
    <property type="component" value="Unassembled WGS sequence"/>
</dbReference>
<dbReference type="EMBL" id="SOCP01000010">
    <property type="protein sequence ID" value="TDV46947.1"/>
    <property type="molecule type" value="Genomic_DNA"/>
</dbReference>
<accession>A0A4R7VD47</accession>
<name>A0A4R7VD47_9PSEU</name>
<dbReference type="InterPro" id="IPR019639">
    <property type="entry name" value="DUF2505"/>
</dbReference>
<sequence length="171" mass="18637">MGANGNLPFMPSRFEHRASFAAPVDTVYATLVDKAFLTARLNDLGGKGAALLDHRTSDNGAELRLRQGVDAQRLPSAVRSILSGDLIVEREERWRGHEADGRATINGVPAEIRFRDRLAPKGDGTELTVAAEVRVSIPLIGGKIEKVVAEQVTRLLEAEAEYAEKWLAEHA</sequence>
<gene>
    <name evidence="1" type="ORF">CLV71_110130</name>
</gene>
<evidence type="ECO:0000313" key="2">
    <source>
        <dbReference type="Proteomes" id="UP000294927"/>
    </source>
</evidence>
<organism evidence="1 2">
    <name type="scientific">Actinophytocola oryzae</name>
    <dbReference type="NCBI Taxonomy" id="502181"/>
    <lineage>
        <taxon>Bacteria</taxon>
        <taxon>Bacillati</taxon>
        <taxon>Actinomycetota</taxon>
        <taxon>Actinomycetes</taxon>
        <taxon>Pseudonocardiales</taxon>
        <taxon>Pseudonocardiaceae</taxon>
    </lineage>
</organism>
<dbReference type="InterPro" id="IPR023393">
    <property type="entry name" value="START-like_dom_sf"/>
</dbReference>
<reference evidence="1 2" key="1">
    <citation type="submission" date="2019-03" db="EMBL/GenBank/DDBJ databases">
        <title>Genomic Encyclopedia of Archaeal and Bacterial Type Strains, Phase II (KMG-II): from individual species to whole genera.</title>
        <authorList>
            <person name="Goeker M."/>
        </authorList>
    </citation>
    <scope>NUCLEOTIDE SEQUENCE [LARGE SCALE GENOMIC DNA]</scope>
    <source>
        <strain evidence="1 2">DSM 45499</strain>
    </source>
</reference>
<dbReference type="Pfam" id="PF10698">
    <property type="entry name" value="DUF2505"/>
    <property type="match status" value="1"/>
</dbReference>
<proteinExistence type="predicted"/>
<dbReference type="Gene3D" id="3.30.530.20">
    <property type="match status" value="1"/>
</dbReference>
<dbReference type="AlphaFoldDB" id="A0A4R7VD47"/>
<dbReference type="SUPFAM" id="SSF55961">
    <property type="entry name" value="Bet v1-like"/>
    <property type="match status" value="1"/>
</dbReference>
<comment type="caution">
    <text evidence="1">The sequence shown here is derived from an EMBL/GenBank/DDBJ whole genome shotgun (WGS) entry which is preliminary data.</text>
</comment>
<evidence type="ECO:0000313" key="1">
    <source>
        <dbReference type="EMBL" id="TDV46947.1"/>
    </source>
</evidence>